<dbReference type="InterPro" id="IPR016461">
    <property type="entry name" value="COMT-like"/>
</dbReference>
<protein>
    <submittedName>
        <fullName evidence="7">Uncharacterized protein</fullName>
    </submittedName>
</protein>
<dbReference type="InterPro" id="IPR012967">
    <property type="entry name" value="COMT_dimerisation"/>
</dbReference>
<keyword evidence="8" id="KW-1185">Reference proteome</keyword>
<evidence type="ECO:0000256" key="1">
    <source>
        <dbReference type="ARBA" id="ARBA00022603"/>
    </source>
</evidence>
<dbReference type="PhylomeDB" id="R7QTJ7"/>
<evidence type="ECO:0000313" key="7">
    <source>
        <dbReference type="EMBL" id="CDF41008.1"/>
    </source>
</evidence>
<name>R7QTJ7_CHOCR</name>
<dbReference type="InterPro" id="IPR036388">
    <property type="entry name" value="WH-like_DNA-bd_sf"/>
</dbReference>
<evidence type="ECO:0000256" key="4">
    <source>
        <dbReference type="PIRSR" id="PIRSR005739-1"/>
    </source>
</evidence>
<dbReference type="Gene3D" id="3.40.50.150">
    <property type="entry name" value="Vaccinia Virus protein VP39"/>
    <property type="match status" value="1"/>
</dbReference>
<accession>R7QTJ7</accession>
<gene>
    <name evidence="7" type="ORF">CHC_T00007625001</name>
</gene>
<dbReference type="SUPFAM" id="SSF53335">
    <property type="entry name" value="S-adenosyl-L-methionine-dependent methyltransferases"/>
    <property type="match status" value="1"/>
</dbReference>
<dbReference type="Pfam" id="PF08100">
    <property type="entry name" value="Dimerisation"/>
    <property type="match status" value="1"/>
</dbReference>
<evidence type="ECO:0000256" key="3">
    <source>
        <dbReference type="ARBA" id="ARBA00022691"/>
    </source>
</evidence>
<dbReference type="PANTHER" id="PTHR43712:SF2">
    <property type="entry name" value="O-METHYLTRANSFERASE CICE"/>
    <property type="match status" value="1"/>
</dbReference>
<dbReference type="GO" id="GO:0008171">
    <property type="term" value="F:O-methyltransferase activity"/>
    <property type="evidence" value="ECO:0007669"/>
    <property type="project" value="InterPro"/>
</dbReference>
<feature type="domain" description="O-methyltransferase dimerisation" evidence="6">
    <location>
        <begin position="78"/>
        <end position="153"/>
    </location>
</feature>
<dbReference type="GeneID" id="17319082"/>
<dbReference type="Pfam" id="PF00891">
    <property type="entry name" value="Methyltransf_2"/>
    <property type="match status" value="1"/>
</dbReference>
<reference evidence="8" key="1">
    <citation type="journal article" date="2013" name="Proc. Natl. Acad. Sci. U.S.A.">
        <title>Genome structure and metabolic features in the red seaweed Chondrus crispus shed light on evolution of the Archaeplastida.</title>
        <authorList>
            <person name="Collen J."/>
            <person name="Porcel B."/>
            <person name="Carre W."/>
            <person name="Ball S.G."/>
            <person name="Chaparro C."/>
            <person name="Tonon T."/>
            <person name="Barbeyron T."/>
            <person name="Michel G."/>
            <person name="Noel B."/>
            <person name="Valentin K."/>
            <person name="Elias M."/>
            <person name="Artiguenave F."/>
            <person name="Arun A."/>
            <person name="Aury J.M."/>
            <person name="Barbosa-Neto J.F."/>
            <person name="Bothwell J.H."/>
            <person name="Bouget F.Y."/>
            <person name="Brillet L."/>
            <person name="Cabello-Hurtado F."/>
            <person name="Capella-Gutierrez S."/>
            <person name="Charrier B."/>
            <person name="Cladiere L."/>
            <person name="Cock J.M."/>
            <person name="Coelho S.M."/>
            <person name="Colleoni C."/>
            <person name="Czjzek M."/>
            <person name="Da Silva C."/>
            <person name="Delage L."/>
            <person name="Denoeud F."/>
            <person name="Deschamps P."/>
            <person name="Dittami S.M."/>
            <person name="Gabaldon T."/>
            <person name="Gachon C.M."/>
            <person name="Groisillier A."/>
            <person name="Herve C."/>
            <person name="Jabbari K."/>
            <person name="Katinka M."/>
            <person name="Kloareg B."/>
            <person name="Kowalczyk N."/>
            <person name="Labadie K."/>
            <person name="Leblanc C."/>
            <person name="Lopez P.J."/>
            <person name="McLachlan D.H."/>
            <person name="Meslet-Cladiere L."/>
            <person name="Moustafa A."/>
            <person name="Nehr Z."/>
            <person name="Nyvall Collen P."/>
            <person name="Panaud O."/>
            <person name="Partensky F."/>
            <person name="Poulain J."/>
            <person name="Rensing S.A."/>
            <person name="Rousvoal S."/>
            <person name="Samson G."/>
            <person name="Symeonidi A."/>
            <person name="Weissenbach J."/>
            <person name="Zambounis A."/>
            <person name="Wincker P."/>
            <person name="Boyen C."/>
        </authorList>
    </citation>
    <scope>NUCLEOTIDE SEQUENCE [LARGE SCALE GENOMIC DNA]</scope>
    <source>
        <strain evidence="8">cv. Stackhouse</strain>
    </source>
</reference>
<keyword evidence="3" id="KW-0949">S-adenosyl-L-methionine</keyword>
<dbReference type="InterPro" id="IPR001077">
    <property type="entry name" value="COMT_C"/>
</dbReference>
<dbReference type="OrthoDB" id="4127at2759"/>
<feature type="domain" description="O-methyltransferase C-terminal" evidence="5">
    <location>
        <begin position="175"/>
        <end position="387"/>
    </location>
</feature>
<evidence type="ECO:0000256" key="2">
    <source>
        <dbReference type="ARBA" id="ARBA00022679"/>
    </source>
</evidence>
<dbReference type="OMA" id="NMLVETE"/>
<dbReference type="RefSeq" id="XP_005711302.1">
    <property type="nucleotide sequence ID" value="XM_005711245.1"/>
</dbReference>
<dbReference type="SUPFAM" id="SSF46785">
    <property type="entry name" value="Winged helix' DNA-binding domain"/>
    <property type="match status" value="1"/>
</dbReference>
<evidence type="ECO:0000259" key="6">
    <source>
        <dbReference type="Pfam" id="PF08100"/>
    </source>
</evidence>
<evidence type="ECO:0000259" key="5">
    <source>
        <dbReference type="Pfam" id="PF00891"/>
    </source>
</evidence>
<keyword evidence="2" id="KW-0808">Transferase</keyword>
<dbReference type="Gramene" id="CDF41008">
    <property type="protein sequence ID" value="CDF41008"/>
    <property type="gene ID" value="CHC_T00007625001"/>
</dbReference>
<dbReference type="EMBL" id="HG002301">
    <property type="protein sequence ID" value="CDF41008.1"/>
    <property type="molecule type" value="Genomic_DNA"/>
</dbReference>
<dbReference type="InterPro" id="IPR029063">
    <property type="entry name" value="SAM-dependent_MTases_sf"/>
</dbReference>
<dbReference type="GO" id="GO:0046983">
    <property type="term" value="F:protein dimerization activity"/>
    <property type="evidence" value="ECO:0007669"/>
    <property type="project" value="InterPro"/>
</dbReference>
<evidence type="ECO:0000313" key="8">
    <source>
        <dbReference type="Proteomes" id="UP000012073"/>
    </source>
</evidence>
<dbReference type="PANTHER" id="PTHR43712">
    <property type="entry name" value="PUTATIVE (AFU_ORTHOLOGUE AFUA_4G14580)-RELATED"/>
    <property type="match status" value="1"/>
</dbReference>
<dbReference type="PROSITE" id="PS51683">
    <property type="entry name" value="SAM_OMT_II"/>
    <property type="match status" value="1"/>
</dbReference>
<dbReference type="AlphaFoldDB" id="R7QTJ7"/>
<dbReference type="CDD" id="cd02440">
    <property type="entry name" value="AdoMet_MTases"/>
    <property type="match status" value="1"/>
</dbReference>
<feature type="active site" description="Proton acceptor" evidence="4">
    <location>
        <position position="315"/>
    </location>
</feature>
<organism evidence="7 8">
    <name type="scientific">Chondrus crispus</name>
    <name type="common">Carrageen Irish moss</name>
    <name type="synonym">Polymorpha crispa</name>
    <dbReference type="NCBI Taxonomy" id="2769"/>
    <lineage>
        <taxon>Eukaryota</taxon>
        <taxon>Rhodophyta</taxon>
        <taxon>Florideophyceae</taxon>
        <taxon>Rhodymeniophycidae</taxon>
        <taxon>Gigartinales</taxon>
        <taxon>Gigartinaceae</taxon>
        <taxon>Chondrus</taxon>
    </lineage>
</organism>
<dbReference type="PIRSF" id="PIRSF005739">
    <property type="entry name" value="O-mtase"/>
    <property type="match status" value="1"/>
</dbReference>
<dbReference type="KEGG" id="ccp:CHC_T00007625001"/>
<sequence>MLNLAIVQPTVVGNGWQPYCTVPFKGSNCHTSQPHLNYRHSGVNCPALFSSHSIFSFNTMTAPPDAPDLRPLLDLGVAFSASRVLLTAVELDLFTLLSRGPLTASEIATALKLHQPAVPDFADALLSLNMLTREGDGPEARYSNGPLPAYYLVKGTPTYKGGFFEMCAIRLYQYWGHFTEALQTGRCQNESHPRNAGAKDVWSSIFGTDEKLEEFMQAMGALTNDAQRELAKKMDWGTVSSHLDLGGALGLLSCEVVSANPHVKSTTLDLERVSKLARKNIARRGLTDKISIASGSFWDWPFTKADVITMGLILHDYDLEKKMVLLRKAYDALNPGGRLVAIDHLIEDDRRGSVPALLMSLNMLVDQEGGFDFTSRDFDGWVKEVGFDHSEKIELVPPLNAVIAYKKGS</sequence>
<keyword evidence="1" id="KW-0489">Methyltransferase</keyword>
<proteinExistence type="predicted"/>
<dbReference type="GO" id="GO:0032259">
    <property type="term" value="P:methylation"/>
    <property type="evidence" value="ECO:0007669"/>
    <property type="project" value="UniProtKB-KW"/>
</dbReference>
<dbReference type="Proteomes" id="UP000012073">
    <property type="component" value="Unassembled WGS sequence"/>
</dbReference>
<dbReference type="InterPro" id="IPR036390">
    <property type="entry name" value="WH_DNA-bd_sf"/>
</dbReference>
<dbReference type="Gene3D" id="1.10.10.10">
    <property type="entry name" value="Winged helix-like DNA-binding domain superfamily/Winged helix DNA-binding domain"/>
    <property type="match status" value="1"/>
</dbReference>